<dbReference type="Pfam" id="PF00847">
    <property type="entry name" value="AP2"/>
    <property type="match status" value="1"/>
</dbReference>
<dbReference type="PROSITE" id="PS51032">
    <property type="entry name" value="AP2_ERF"/>
    <property type="match status" value="1"/>
</dbReference>
<evidence type="ECO:0000256" key="6">
    <source>
        <dbReference type="SAM" id="MobiDB-lite"/>
    </source>
</evidence>
<evidence type="ECO:0000256" key="2">
    <source>
        <dbReference type="ARBA" id="ARBA00023015"/>
    </source>
</evidence>
<proteinExistence type="predicted"/>
<dbReference type="Pfam" id="PF14223">
    <property type="entry name" value="Retrotran_gag_2"/>
    <property type="match status" value="1"/>
</dbReference>
<dbReference type="EMBL" id="CM031819">
    <property type="protein sequence ID" value="KAG6636056.1"/>
    <property type="molecule type" value="Genomic_DNA"/>
</dbReference>
<name>A0A8T1NV71_CARIL</name>
<feature type="compositionally biased region" description="Low complexity" evidence="6">
    <location>
        <begin position="243"/>
        <end position="255"/>
    </location>
</feature>
<comment type="subcellular location">
    <subcellularLocation>
        <location evidence="1">Nucleus</location>
    </subcellularLocation>
</comment>
<evidence type="ECO:0000256" key="4">
    <source>
        <dbReference type="ARBA" id="ARBA00023163"/>
    </source>
</evidence>
<feature type="compositionally biased region" description="Basic and acidic residues" evidence="6">
    <location>
        <begin position="548"/>
        <end position="559"/>
    </location>
</feature>
<sequence length="559" mass="61559">MMYGKGATESDLAILDSITRHLLGETETRFSGNTPMFCRSSSFGSLYPCLSDNWGDLPLKENDSEDMVLYGVLRDAMNVGWVPSLAPESSDGSCDFGFPAKVIKSEPQIFTPVKSEPEIFTAVKSEPECFPVPVVNRLPESSAVQVSVPPQKEAAPLVVPAKGKHYRGVRQRPWGKFAAEIRDPAKNGARVWLGTFETAEDAALAYDRAAYRMRGSRALLNFPLRINSGEPEPVRITSKRSSPEPSSSLSSVESVSQKRQKKPNGSVDRAKPGLTLAEGLQVGHQVASCAGGDQILVVRNLIEDVDNGVGVLGNPKTAGRTSTVVVLDTISAASTAVVPQSLADGVYFIPMLDGTNFSDWKDSVQFTLGYMDLDYALRVEQPPAATDTDAQEVIENRQWWERSNRLSLMLIKSRMSKSIRGSIGDCATIKELMQAIEEQFVRSDKALASTLIRQFTTKAFDSSKGMRAYITEMRDIVSQLKGLKIEISEPFLVHFILDSLPSEYGPFKISYNTHKENWSVTDLLTMCVQEEERMKHDRPESANMVVNDKVKTEKGQSGP</sequence>
<dbReference type="GO" id="GO:0005634">
    <property type="term" value="C:nucleus"/>
    <property type="evidence" value="ECO:0007669"/>
    <property type="project" value="UniProtKB-SubCell"/>
</dbReference>
<feature type="region of interest" description="Disordered" evidence="6">
    <location>
        <begin position="230"/>
        <end position="272"/>
    </location>
</feature>
<evidence type="ECO:0000313" key="9">
    <source>
        <dbReference type="Proteomes" id="UP000811609"/>
    </source>
</evidence>
<keyword evidence="9" id="KW-1185">Reference proteome</keyword>
<organism evidence="8 9">
    <name type="scientific">Carya illinoinensis</name>
    <name type="common">Pecan</name>
    <dbReference type="NCBI Taxonomy" id="32201"/>
    <lineage>
        <taxon>Eukaryota</taxon>
        <taxon>Viridiplantae</taxon>
        <taxon>Streptophyta</taxon>
        <taxon>Embryophyta</taxon>
        <taxon>Tracheophyta</taxon>
        <taxon>Spermatophyta</taxon>
        <taxon>Magnoliopsida</taxon>
        <taxon>eudicotyledons</taxon>
        <taxon>Gunneridae</taxon>
        <taxon>Pentapetalae</taxon>
        <taxon>rosids</taxon>
        <taxon>fabids</taxon>
        <taxon>Fagales</taxon>
        <taxon>Juglandaceae</taxon>
        <taxon>Carya</taxon>
    </lineage>
</organism>
<dbReference type="PANTHER" id="PTHR31190">
    <property type="entry name" value="DNA-BINDING DOMAIN"/>
    <property type="match status" value="1"/>
</dbReference>
<evidence type="ECO:0000313" key="8">
    <source>
        <dbReference type="EMBL" id="KAG6636056.1"/>
    </source>
</evidence>
<comment type="caution">
    <text evidence="8">The sequence shown here is derived from an EMBL/GenBank/DDBJ whole genome shotgun (WGS) entry which is preliminary data.</text>
</comment>
<reference evidence="8" key="1">
    <citation type="submission" date="2020-12" db="EMBL/GenBank/DDBJ databases">
        <title>WGS assembly of Carya illinoinensis cv. Pawnee.</title>
        <authorList>
            <person name="Platts A."/>
            <person name="Shu S."/>
            <person name="Wright S."/>
            <person name="Barry K."/>
            <person name="Edger P."/>
            <person name="Pires J.C."/>
            <person name="Schmutz J."/>
        </authorList>
    </citation>
    <scope>NUCLEOTIDE SEQUENCE</scope>
    <source>
        <tissue evidence="8">Leaf</tissue>
    </source>
</reference>
<dbReference type="InterPro" id="IPR044808">
    <property type="entry name" value="ERF_plant"/>
</dbReference>
<evidence type="ECO:0000259" key="7">
    <source>
        <dbReference type="PROSITE" id="PS51032"/>
    </source>
</evidence>
<dbReference type="SMART" id="SM00380">
    <property type="entry name" value="AP2"/>
    <property type="match status" value="1"/>
</dbReference>
<dbReference type="PANTHER" id="PTHR31190:SF287">
    <property type="entry name" value="DEVELOPMENT RELATED ERF PROTEIN"/>
    <property type="match status" value="1"/>
</dbReference>
<keyword evidence="5" id="KW-0539">Nucleus</keyword>
<keyword evidence="3" id="KW-0238">DNA-binding</keyword>
<dbReference type="Proteomes" id="UP000811609">
    <property type="component" value="Chromosome 11"/>
</dbReference>
<dbReference type="InterPro" id="IPR001471">
    <property type="entry name" value="AP2/ERF_dom"/>
</dbReference>
<dbReference type="GO" id="GO:0009873">
    <property type="term" value="P:ethylene-activated signaling pathway"/>
    <property type="evidence" value="ECO:0007669"/>
    <property type="project" value="InterPro"/>
</dbReference>
<dbReference type="GO" id="GO:0003677">
    <property type="term" value="F:DNA binding"/>
    <property type="evidence" value="ECO:0007669"/>
    <property type="project" value="UniProtKB-KW"/>
</dbReference>
<gene>
    <name evidence="8" type="ORF">CIPAW_11G084200</name>
</gene>
<dbReference type="GO" id="GO:0003700">
    <property type="term" value="F:DNA-binding transcription factor activity"/>
    <property type="evidence" value="ECO:0007669"/>
    <property type="project" value="InterPro"/>
</dbReference>
<evidence type="ECO:0000256" key="1">
    <source>
        <dbReference type="ARBA" id="ARBA00004123"/>
    </source>
</evidence>
<keyword evidence="2" id="KW-0805">Transcription regulation</keyword>
<dbReference type="CDD" id="cd00018">
    <property type="entry name" value="AP2"/>
    <property type="match status" value="1"/>
</dbReference>
<accession>A0A8T1NV71</accession>
<dbReference type="FunFam" id="3.30.730.10:FF:000001">
    <property type="entry name" value="Ethylene-responsive transcription factor 2"/>
    <property type="match status" value="1"/>
</dbReference>
<evidence type="ECO:0000256" key="5">
    <source>
        <dbReference type="ARBA" id="ARBA00023242"/>
    </source>
</evidence>
<evidence type="ECO:0000256" key="3">
    <source>
        <dbReference type="ARBA" id="ARBA00023125"/>
    </source>
</evidence>
<feature type="domain" description="AP2/ERF" evidence="7">
    <location>
        <begin position="165"/>
        <end position="223"/>
    </location>
</feature>
<protein>
    <recommendedName>
        <fullName evidence="7">AP2/ERF domain-containing protein</fullName>
    </recommendedName>
</protein>
<feature type="region of interest" description="Disordered" evidence="6">
    <location>
        <begin position="534"/>
        <end position="559"/>
    </location>
</feature>
<keyword evidence="4" id="KW-0804">Transcription</keyword>
<dbReference type="AlphaFoldDB" id="A0A8T1NV71"/>